<gene>
    <name evidence="2" type="ORF">HERI1096_LOCUS12219</name>
</gene>
<name>A0A7S3AQP0_9EUKA</name>
<dbReference type="EMBL" id="HBHX01021897">
    <property type="protein sequence ID" value="CAE0111559.1"/>
    <property type="molecule type" value="Transcribed_RNA"/>
</dbReference>
<evidence type="ECO:0000256" key="1">
    <source>
        <dbReference type="SAM" id="MobiDB-lite"/>
    </source>
</evidence>
<proteinExistence type="predicted"/>
<sequence length="205" mass="22225">MNVKTARKRELVQSTRIAKPAPTSRAERVLKPILPAAAPTAPPPALRQDSSASLSELLAGSLSLGDGQSYTDVTHSRKRAKHPRACDLTLRDRQHKKNGCRGSVRDRPSQRKAGASVMESITVGGHTLRWRCNDRTNATGRGLLSQAVVDKRNRRGARPRVSAEARAAALAPEQITQHCGVLFGAGRAGQLPDDVISIIRRELHT</sequence>
<reference evidence="2" key="1">
    <citation type="submission" date="2021-01" db="EMBL/GenBank/DDBJ databases">
        <authorList>
            <person name="Corre E."/>
            <person name="Pelletier E."/>
            <person name="Niang G."/>
            <person name="Scheremetjew M."/>
            <person name="Finn R."/>
            <person name="Kale V."/>
            <person name="Holt S."/>
            <person name="Cochrane G."/>
            <person name="Meng A."/>
            <person name="Brown T."/>
            <person name="Cohen L."/>
        </authorList>
    </citation>
    <scope>NUCLEOTIDE SEQUENCE</scope>
    <source>
        <strain evidence="2">CCMP281</strain>
    </source>
</reference>
<protein>
    <submittedName>
        <fullName evidence="2">Uncharacterized protein</fullName>
    </submittedName>
</protein>
<accession>A0A7S3AQP0</accession>
<evidence type="ECO:0000313" key="2">
    <source>
        <dbReference type="EMBL" id="CAE0111559.1"/>
    </source>
</evidence>
<feature type="region of interest" description="Disordered" evidence="1">
    <location>
        <begin position="91"/>
        <end position="116"/>
    </location>
</feature>
<organism evidence="2">
    <name type="scientific">Haptolina ericina</name>
    <dbReference type="NCBI Taxonomy" id="156174"/>
    <lineage>
        <taxon>Eukaryota</taxon>
        <taxon>Haptista</taxon>
        <taxon>Haptophyta</taxon>
        <taxon>Prymnesiophyceae</taxon>
        <taxon>Prymnesiales</taxon>
        <taxon>Prymnesiaceae</taxon>
        <taxon>Haptolina</taxon>
    </lineage>
</organism>
<dbReference type="AlphaFoldDB" id="A0A7S3AQP0"/>